<evidence type="ECO:0000256" key="4">
    <source>
        <dbReference type="ARBA" id="ARBA00022989"/>
    </source>
</evidence>
<feature type="domain" description="Cytochrome C biogenesis protein transmembrane" evidence="7">
    <location>
        <begin position="198"/>
        <end position="411"/>
    </location>
</feature>
<feature type="transmembrane region" description="Helical" evidence="6">
    <location>
        <begin position="317"/>
        <end position="342"/>
    </location>
</feature>
<dbReference type="InterPro" id="IPR028250">
    <property type="entry name" value="DsbDN"/>
</dbReference>
<dbReference type="AlphaFoldDB" id="A0A916JIL7"/>
<dbReference type="Pfam" id="PF11412">
    <property type="entry name" value="DsbD_N"/>
    <property type="match status" value="1"/>
</dbReference>
<keyword evidence="10" id="KW-1185">Reference proteome</keyword>
<evidence type="ECO:0000256" key="6">
    <source>
        <dbReference type="SAM" id="Phobius"/>
    </source>
</evidence>
<keyword evidence="2 6" id="KW-0812">Transmembrane</keyword>
<dbReference type="GO" id="GO:0047134">
    <property type="term" value="F:protein-disulfide reductase [NAD(P)H] activity"/>
    <property type="evidence" value="ECO:0007669"/>
    <property type="project" value="UniProtKB-EC"/>
</dbReference>
<dbReference type="PANTHER" id="PTHR32234:SF0">
    <property type="entry name" value="THIOL:DISULFIDE INTERCHANGE PROTEIN DSBD"/>
    <property type="match status" value="1"/>
</dbReference>
<feature type="transmembrane region" description="Helical" evidence="6">
    <location>
        <begin position="275"/>
        <end position="296"/>
    </location>
</feature>
<dbReference type="SUPFAM" id="SSF52833">
    <property type="entry name" value="Thioredoxin-like"/>
    <property type="match status" value="1"/>
</dbReference>
<dbReference type="EC" id="1.8.1.8" evidence="9"/>
<dbReference type="RefSeq" id="WP_258540374.1">
    <property type="nucleotide sequence ID" value="NZ_OU015584.1"/>
</dbReference>
<evidence type="ECO:0000313" key="10">
    <source>
        <dbReference type="Proteomes" id="UP000683507"/>
    </source>
</evidence>
<evidence type="ECO:0000256" key="3">
    <source>
        <dbReference type="ARBA" id="ARBA00022748"/>
    </source>
</evidence>
<dbReference type="InterPro" id="IPR036249">
    <property type="entry name" value="Thioredoxin-like_sf"/>
</dbReference>
<dbReference type="GO" id="GO:0017004">
    <property type="term" value="P:cytochrome complex assembly"/>
    <property type="evidence" value="ECO:0007669"/>
    <property type="project" value="UniProtKB-KW"/>
</dbReference>
<accession>A0A916JIL7</accession>
<feature type="domain" description="Thiol:disulfide interchange protein DsbD N-terminal" evidence="8">
    <location>
        <begin position="35"/>
        <end position="146"/>
    </location>
</feature>
<organism evidence="9 10">
    <name type="scientific">Parvicella tangerina</name>
    <dbReference type="NCBI Taxonomy" id="2829795"/>
    <lineage>
        <taxon>Bacteria</taxon>
        <taxon>Pseudomonadati</taxon>
        <taxon>Bacteroidota</taxon>
        <taxon>Flavobacteriia</taxon>
        <taxon>Flavobacteriales</taxon>
        <taxon>Parvicellaceae</taxon>
        <taxon>Parvicella</taxon>
    </lineage>
</organism>
<evidence type="ECO:0000259" key="7">
    <source>
        <dbReference type="Pfam" id="PF02683"/>
    </source>
</evidence>
<keyword evidence="4 6" id="KW-1133">Transmembrane helix</keyword>
<protein>
    <submittedName>
        <fullName evidence="9">Thiol:disulfide interchange protein DsbD</fullName>
        <ecNumber evidence="9">1.8.1.8</ecNumber>
    </submittedName>
</protein>
<dbReference type="PANTHER" id="PTHR32234">
    <property type="entry name" value="THIOL:DISULFIDE INTERCHANGE PROTEIN DSBD"/>
    <property type="match status" value="1"/>
</dbReference>
<dbReference type="Gene3D" id="3.40.30.10">
    <property type="entry name" value="Glutaredoxin"/>
    <property type="match status" value="1"/>
</dbReference>
<feature type="transmembrane region" description="Helical" evidence="6">
    <location>
        <begin position="354"/>
        <end position="377"/>
    </location>
</feature>
<dbReference type="Proteomes" id="UP000683507">
    <property type="component" value="Chromosome"/>
</dbReference>
<name>A0A916JIL7_9FLAO</name>
<feature type="transmembrane region" description="Helical" evidence="6">
    <location>
        <begin position="241"/>
        <end position="263"/>
    </location>
</feature>
<dbReference type="Pfam" id="PF13899">
    <property type="entry name" value="Thioredoxin_7"/>
    <property type="match status" value="1"/>
</dbReference>
<proteinExistence type="predicted"/>
<evidence type="ECO:0000256" key="1">
    <source>
        <dbReference type="ARBA" id="ARBA00004141"/>
    </source>
</evidence>
<keyword evidence="5 6" id="KW-0472">Membrane</keyword>
<dbReference type="KEGG" id="ptan:CRYO30217_00129"/>
<dbReference type="GO" id="GO:0045454">
    <property type="term" value="P:cell redox homeostasis"/>
    <property type="evidence" value="ECO:0007669"/>
    <property type="project" value="TreeGrafter"/>
</dbReference>
<sequence>MRGVIFSIVTLLGLVGFGQAEEFVSWSSTSKSLGNEEFEITISVELAESWHTYSQFMEMGGPLPTWITFETGDDFELIGVAEESETTTYFDEIFEIEVVQFDGSATFTQKVKRLNPDATTLSGNVNYQICTDVDGKCIGPVDYMFTLDLESGSGKESVLIADSSALSLIPDPENLSLNAPINDCGGSGVNDEDKKSYWWILLLGLGGGLVSLITPCVFPMIPLTVSFFTKGGKDKSGIAKALLYGFSIVLVYVSLSIPFHFGAESEILNNISTNFTLNIIFFAIFLFFAFSFFGYYELTLPSSWANKADKASDIGGVIGIMFMALVLAIVSFSCTGPLLGSVLAGSLTSDFDPWLVTIAMLGFGLGLGLPFTIFAAFPALLKSLPQSGGWLNTVKVVIGFVELGMALKFLSNADFVYRFGIVHRETFYLVWILLALITTVYLFGLIKFPHDSKGAKIGTTRKVIAVVFLLFGVYLFPGVLPQEKQPWRTDLISGFPPSTWYSWYGGNRHFTDYYEALEYAKKVNKPLLVDFTGYACVNCRRMEEKVWVDSDVEALLNEYVIVSLYVDDKVALPAEQQKPIEIPLPDGKTKTKMLKTVGDKWSTFEAIRFGQVSQPFYVLLSPDEFLLNNPVGYTPDSEEYADWLKCGLDAFEKLKKGDLTEEELKEIEASADEPVEL</sequence>
<feature type="transmembrane region" description="Helical" evidence="6">
    <location>
        <begin position="389"/>
        <end position="407"/>
    </location>
</feature>
<evidence type="ECO:0000313" key="9">
    <source>
        <dbReference type="EMBL" id="CAG5076526.1"/>
    </source>
</evidence>
<dbReference type="EMBL" id="OU015584">
    <property type="protein sequence ID" value="CAG5076526.1"/>
    <property type="molecule type" value="Genomic_DNA"/>
</dbReference>
<evidence type="ECO:0000256" key="2">
    <source>
        <dbReference type="ARBA" id="ARBA00022692"/>
    </source>
</evidence>
<comment type="subcellular location">
    <subcellularLocation>
        <location evidence="1">Membrane</location>
        <topology evidence="1">Multi-pass membrane protein</topology>
    </subcellularLocation>
</comment>
<feature type="transmembrane region" description="Helical" evidence="6">
    <location>
        <begin position="427"/>
        <end position="448"/>
    </location>
</feature>
<dbReference type="Pfam" id="PF02683">
    <property type="entry name" value="DsbD_TM"/>
    <property type="match status" value="1"/>
</dbReference>
<dbReference type="GO" id="GO:0016020">
    <property type="term" value="C:membrane"/>
    <property type="evidence" value="ECO:0007669"/>
    <property type="project" value="UniProtKB-SubCell"/>
</dbReference>
<evidence type="ECO:0000256" key="5">
    <source>
        <dbReference type="ARBA" id="ARBA00023136"/>
    </source>
</evidence>
<dbReference type="InterPro" id="IPR003834">
    <property type="entry name" value="Cyt_c_assmbl_TM_dom"/>
</dbReference>
<feature type="transmembrane region" description="Helical" evidence="6">
    <location>
        <begin position="460"/>
        <end position="480"/>
    </location>
</feature>
<evidence type="ECO:0000259" key="8">
    <source>
        <dbReference type="Pfam" id="PF11412"/>
    </source>
</evidence>
<reference evidence="9" key="1">
    <citation type="submission" date="2021-04" db="EMBL/GenBank/DDBJ databases">
        <authorList>
            <person name="Rodrigo-Torres L."/>
            <person name="Arahal R. D."/>
            <person name="Lucena T."/>
        </authorList>
    </citation>
    <scope>NUCLEOTIDE SEQUENCE</scope>
    <source>
        <strain evidence="9">AS29M-1</strain>
    </source>
</reference>
<keyword evidence="3" id="KW-0201">Cytochrome c-type biogenesis</keyword>
<keyword evidence="9" id="KW-0560">Oxidoreductase</keyword>
<gene>
    <name evidence="9" type="primary">dsbD</name>
    <name evidence="9" type="ORF">CRYO30217_00129</name>
</gene>
<feature type="transmembrane region" description="Helical" evidence="6">
    <location>
        <begin position="197"/>
        <end position="221"/>
    </location>
</feature>